<dbReference type="AlphaFoldDB" id="A0A2Z7BWL1"/>
<sequence length="480" mass="51769">MEKLTAAQRFAPRPAFACGQRRRIAIGQQASSGAIQRATAGHHAQQFAHISGAIARRARAASFHRIAHALPRATSGRKLAKRLAPHQKPSRVRQQHQPSVVCATSARHRATKRATARARARGEGAPPCAAAPMPESENHGSDTTVGIRITPPGGGRTKIHVPGDNQYDEQFKFYDIHRVFQKNTLLALVPGSNRNYKNAGSSRKSHFQNPLRMLNTLAEYPCGNLESNTCVTLNDSGIQLAVGPQPLWLRNHNSGFAHRIMVKRLATSPHDPLGITDSACKNQLVVVSVQYGPFNPYIPIRSTTIGKSRVAIDPIAMHTSWRSNSDIASVTSIGYPRMSASGESSTTMHRLLHASGSHPISTPYDPKTDPVQPNLPVQLNRTQPNSSPKPDLPPPSRGAREQWPFLVFVLPAPATLAGAPPDGPPPGPTGPDMIDHDSDRGPTRENGSLKVDAPAMQRDAPLSTSTALSGSLDHLSTFLP</sequence>
<protein>
    <submittedName>
        <fullName evidence="2">Uncharacterized protein</fullName>
    </submittedName>
</protein>
<feature type="compositionally biased region" description="Low complexity" evidence="1">
    <location>
        <begin position="123"/>
        <end position="132"/>
    </location>
</feature>
<accession>A0A2Z7BWL1</accession>
<keyword evidence="3" id="KW-1185">Reference proteome</keyword>
<organism evidence="2 3">
    <name type="scientific">Dorcoceras hygrometricum</name>
    <dbReference type="NCBI Taxonomy" id="472368"/>
    <lineage>
        <taxon>Eukaryota</taxon>
        <taxon>Viridiplantae</taxon>
        <taxon>Streptophyta</taxon>
        <taxon>Embryophyta</taxon>
        <taxon>Tracheophyta</taxon>
        <taxon>Spermatophyta</taxon>
        <taxon>Magnoliopsida</taxon>
        <taxon>eudicotyledons</taxon>
        <taxon>Gunneridae</taxon>
        <taxon>Pentapetalae</taxon>
        <taxon>asterids</taxon>
        <taxon>lamiids</taxon>
        <taxon>Lamiales</taxon>
        <taxon>Gesneriaceae</taxon>
        <taxon>Didymocarpoideae</taxon>
        <taxon>Trichosporeae</taxon>
        <taxon>Loxocarpinae</taxon>
        <taxon>Dorcoceras</taxon>
    </lineage>
</organism>
<feature type="region of interest" description="Disordered" evidence="1">
    <location>
        <begin position="414"/>
        <end position="470"/>
    </location>
</feature>
<name>A0A2Z7BWL1_9LAMI</name>
<evidence type="ECO:0000256" key="1">
    <source>
        <dbReference type="SAM" id="MobiDB-lite"/>
    </source>
</evidence>
<feature type="compositionally biased region" description="Basic residues" evidence="1">
    <location>
        <begin position="106"/>
        <end position="119"/>
    </location>
</feature>
<feature type="region of interest" description="Disordered" evidence="1">
    <location>
        <begin position="72"/>
        <end position="143"/>
    </location>
</feature>
<dbReference type="EMBL" id="KV001390">
    <property type="protein sequence ID" value="KZV38961.1"/>
    <property type="molecule type" value="Genomic_DNA"/>
</dbReference>
<evidence type="ECO:0000313" key="3">
    <source>
        <dbReference type="Proteomes" id="UP000250235"/>
    </source>
</evidence>
<feature type="region of interest" description="Disordered" evidence="1">
    <location>
        <begin position="355"/>
        <end position="399"/>
    </location>
</feature>
<feature type="compositionally biased region" description="Basic residues" evidence="1">
    <location>
        <begin position="78"/>
        <end position="94"/>
    </location>
</feature>
<evidence type="ECO:0000313" key="2">
    <source>
        <dbReference type="EMBL" id="KZV38961.1"/>
    </source>
</evidence>
<proteinExistence type="predicted"/>
<reference evidence="2 3" key="1">
    <citation type="journal article" date="2015" name="Proc. Natl. Acad. Sci. U.S.A.">
        <title>The resurrection genome of Boea hygrometrica: A blueprint for survival of dehydration.</title>
        <authorList>
            <person name="Xiao L."/>
            <person name="Yang G."/>
            <person name="Zhang L."/>
            <person name="Yang X."/>
            <person name="Zhao S."/>
            <person name="Ji Z."/>
            <person name="Zhou Q."/>
            <person name="Hu M."/>
            <person name="Wang Y."/>
            <person name="Chen M."/>
            <person name="Xu Y."/>
            <person name="Jin H."/>
            <person name="Xiao X."/>
            <person name="Hu G."/>
            <person name="Bao F."/>
            <person name="Hu Y."/>
            <person name="Wan P."/>
            <person name="Li L."/>
            <person name="Deng X."/>
            <person name="Kuang T."/>
            <person name="Xiang C."/>
            <person name="Zhu J.K."/>
            <person name="Oliver M.J."/>
            <person name="He Y."/>
        </authorList>
    </citation>
    <scope>NUCLEOTIDE SEQUENCE [LARGE SCALE GENOMIC DNA]</scope>
    <source>
        <strain evidence="3">cv. XS01</strain>
    </source>
</reference>
<dbReference type="Proteomes" id="UP000250235">
    <property type="component" value="Unassembled WGS sequence"/>
</dbReference>
<gene>
    <name evidence="2" type="ORF">F511_30018</name>
</gene>
<feature type="compositionally biased region" description="Basic and acidic residues" evidence="1">
    <location>
        <begin position="433"/>
        <end position="443"/>
    </location>
</feature>